<dbReference type="EMBL" id="JBHTJZ010000073">
    <property type="protein sequence ID" value="MFD0962319.1"/>
    <property type="molecule type" value="Genomic_DNA"/>
</dbReference>
<comment type="similarity">
    <text evidence="2 3">Belongs to the pseudouridine synthase RluA family.</text>
</comment>
<comment type="function">
    <text evidence="3">Responsible for synthesis of pseudouridine from uracil.</text>
</comment>
<keyword evidence="6" id="KW-1185">Reference proteome</keyword>
<feature type="domain" description="Pseudouridine synthase RsuA/RluA-like" evidence="4">
    <location>
        <begin position="116"/>
        <end position="268"/>
    </location>
</feature>
<protein>
    <recommendedName>
        <fullName evidence="3">Pseudouridine synthase</fullName>
        <ecNumber evidence="3">5.4.99.-</ecNumber>
    </recommendedName>
</protein>
<dbReference type="GO" id="GO:0016853">
    <property type="term" value="F:isomerase activity"/>
    <property type="evidence" value="ECO:0007669"/>
    <property type="project" value="UniProtKB-KW"/>
</dbReference>
<keyword evidence="3 5" id="KW-0413">Isomerase</keyword>
<evidence type="ECO:0000259" key="4">
    <source>
        <dbReference type="Pfam" id="PF00849"/>
    </source>
</evidence>
<dbReference type="Gene3D" id="3.30.2350.10">
    <property type="entry name" value="Pseudouridine synthase"/>
    <property type="match status" value="1"/>
</dbReference>
<organism evidence="5 6">
    <name type="scientific">Paenibacillus chungangensis</name>
    <dbReference type="NCBI Taxonomy" id="696535"/>
    <lineage>
        <taxon>Bacteria</taxon>
        <taxon>Bacillati</taxon>
        <taxon>Bacillota</taxon>
        <taxon>Bacilli</taxon>
        <taxon>Bacillales</taxon>
        <taxon>Paenibacillaceae</taxon>
        <taxon>Paenibacillus</taxon>
    </lineage>
</organism>
<dbReference type="InterPro" id="IPR020103">
    <property type="entry name" value="PsdUridine_synth_cat_dom_sf"/>
</dbReference>
<comment type="caution">
    <text evidence="5">The sequence shown here is derived from an EMBL/GenBank/DDBJ whole genome shotgun (WGS) entry which is preliminary data.</text>
</comment>
<sequence length="327" mass="36416">MAKCWEEAVRQGEWLELPWEKLAATAASLEPGDDVPAQPETGSHPHKVRQWLAASSLFPEKWVNRLFSVGGIRWHEEKLALKCFPAARMNDDPLYRVAKQSNSGDRAAVLYEDDYCLVLNKPVGMPVHGSGVGDQGRGTLDEEAARHLLACGDPLPVRHIHRLDDDTSGPVLYSKNDLAQLRLDEAMRSKAIGRRYVAVVHGRLMKSCGEINEPIGKDRHHPARRRVSSNGDKAITRYETVASNSRYSIVRLILETGRTHQIRVHMSHIGHPLLGDSLYGGSSNMLNHQALHGEELIFPHPLTGCTINVSSPQPDWLIGLMDHIDQV</sequence>
<accession>A0ABW3HXR9</accession>
<dbReference type="Pfam" id="PF00849">
    <property type="entry name" value="PseudoU_synth_2"/>
    <property type="match status" value="1"/>
</dbReference>
<evidence type="ECO:0000313" key="5">
    <source>
        <dbReference type="EMBL" id="MFD0962319.1"/>
    </source>
</evidence>
<dbReference type="RefSeq" id="WP_377568879.1">
    <property type="nucleotide sequence ID" value="NZ_JBHTJZ010000073.1"/>
</dbReference>
<proteinExistence type="inferred from homology"/>
<reference evidence="6" key="1">
    <citation type="journal article" date="2019" name="Int. J. Syst. Evol. Microbiol.">
        <title>The Global Catalogue of Microorganisms (GCM) 10K type strain sequencing project: providing services to taxonomists for standard genome sequencing and annotation.</title>
        <authorList>
            <consortium name="The Broad Institute Genomics Platform"/>
            <consortium name="The Broad Institute Genome Sequencing Center for Infectious Disease"/>
            <person name="Wu L."/>
            <person name="Ma J."/>
        </authorList>
    </citation>
    <scope>NUCLEOTIDE SEQUENCE [LARGE SCALE GENOMIC DNA]</scope>
    <source>
        <strain evidence="6">CCUG 59129</strain>
    </source>
</reference>
<name>A0ABW3HXR9_9BACL</name>
<evidence type="ECO:0000256" key="1">
    <source>
        <dbReference type="ARBA" id="ARBA00000073"/>
    </source>
</evidence>
<dbReference type="PANTHER" id="PTHR21600:SF71">
    <property type="entry name" value="PSEUDOURIDINE SYNTHASE"/>
    <property type="match status" value="1"/>
</dbReference>
<evidence type="ECO:0000256" key="2">
    <source>
        <dbReference type="ARBA" id="ARBA00010876"/>
    </source>
</evidence>
<dbReference type="Proteomes" id="UP001596989">
    <property type="component" value="Unassembled WGS sequence"/>
</dbReference>
<dbReference type="SUPFAM" id="SSF55120">
    <property type="entry name" value="Pseudouridine synthase"/>
    <property type="match status" value="1"/>
</dbReference>
<comment type="catalytic activity">
    <reaction evidence="1 3">
        <text>a uridine in RNA = a pseudouridine in RNA</text>
        <dbReference type="Rhea" id="RHEA:48348"/>
        <dbReference type="Rhea" id="RHEA-COMP:12068"/>
        <dbReference type="Rhea" id="RHEA-COMP:12069"/>
        <dbReference type="ChEBI" id="CHEBI:65314"/>
        <dbReference type="ChEBI" id="CHEBI:65315"/>
    </reaction>
</comment>
<dbReference type="CDD" id="cd02869">
    <property type="entry name" value="PseudoU_synth_RluA_like"/>
    <property type="match status" value="1"/>
</dbReference>
<dbReference type="InterPro" id="IPR050188">
    <property type="entry name" value="RluA_PseudoU_synthase"/>
</dbReference>
<dbReference type="InterPro" id="IPR006225">
    <property type="entry name" value="PsdUridine_synth_RluC/D"/>
</dbReference>
<gene>
    <name evidence="5" type="ORF">ACFQ2I_23540</name>
</gene>
<evidence type="ECO:0000313" key="6">
    <source>
        <dbReference type="Proteomes" id="UP001596989"/>
    </source>
</evidence>
<dbReference type="InterPro" id="IPR006145">
    <property type="entry name" value="PsdUridine_synth_RsuA/RluA"/>
</dbReference>
<dbReference type="EC" id="5.4.99.-" evidence="3"/>
<dbReference type="NCBIfam" id="TIGR00005">
    <property type="entry name" value="rluA_subfam"/>
    <property type="match status" value="1"/>
</dbReference>
<evidence type="ECO:0000256" key="3">
    <source>
        <dbReference type="RuleBase" id="RU362028"/>
    </source>
</evidence>
<dbReference type="PANTHER" id="PTHR21600">
    <property type="entry name" value="MITOCHONDRIAL RNA PSEUDOURIDINE SYNTHASE"/>
    <property type="match status" value="1"/>
</dbReference>